<organism evidence="14 15">
    <name type="scientific">Ciona savignyi</name>
    <name type="common">Pacific transparent sea squirt</name>
    <dbReference type="NCBI Taxonomy" id="51511"/>
    <lineage>
        <taxon>Eukaryota</taxon>
        <taxon>Metazoa</taxon>
        <taxon>Chordata</taxon>
        <taxon>Tunicata</taxon>
        <taxon>Ascidiacea</taxon>
        <taxon>Phlebobranchia</taxon>
        <taxon>Cionidae</taxon>
        <taxon>Ciona</taxon>
    </lineage>
</organism>
<evidence type="ECO:0000256" key="9">
    <source>
        <dbReference type="ARBA" id="ARBA00022808"/>
    </source>
</evidence>
<evidence type="ECO:0000256" key="2">
    <source>
        <dbReference type="ARBA" id="ARBA00001965"/>
    </source>
</evidence>
<evidence type="ECO:0000313" key="15">
    <source>
        <dbReference type="Proteomes" id="UP000007875"/>
    </source>
</evidence>
<evidence type="ECO:0000256" key="6">
    <source>
        <dbReference type="ARBA" id="ARBA00013406"/>
    </source>
</evidence>
<comment type="similarity">
    <text evidence="4">Belongs to the metallo-dependent hydrolases superfamily. HutI family.</text>
</comment>
<dbReference type="SUPFAM" id="SSF51338">
    <property type="entry name" value="Composite domain of metallo-dependent hydrolases"/>
    <property type="match status" value="1"/>
</dbReference>
<dbReference type="MEROPS" id="M38.980"/>
<dbReference type="GO" id="GO:0046872">
    <property type="term" value="F:metal ion binding"/>
    <property type="evidence" value="ECO:0007669"/>
    <property type="project" value="UniProtKB-KW"/>
</dbReference>
<dbReference type="GeneTree" id="ENSGT00390000008645"/>
<evidence type="ECO:0000256" key="3">
    <source>
        <dbReference type="ARBA" id="ARBA00004758"/>
    </source>
</evidence>
<keyword evidence="7" id="KW-0479">Metal-binding</keyword>
<reference evidence="14" key="3">
    <citation type="submission" date="2025-09" db="UniProtKB">
        <authorList>
            <consortium name="Ensembl"/>
        </authorList>
    </citation>
    <scope>IDENTIFICATION</scope>
</reference>
<reference evidence="15" key="1">
    <citation type="submission" date="2003-08" db="EMBL/GenBank/DDBJ databases">
        <authorList>
            <person name="Birren B."/>
            <person name="Nusbaum C."/>
            <person name="Abebe A."/>
            <person name="Abouelleil A."/>
            <person name="Adekoya E."/>
            <person name="Ait-zahra M."/>
            <person name="Allen N."/>
            <person name="Allen T."/>
            <person name="An P."/>
            <person name="Anderson M."/>
            <person name="Anderson S."/>
            <person name="Arachchi H."/>
            <person name="Armbruster J."/>
            <person name="Bachantsang P."/>
            <person name="Baldwin J."/>
            <person name="Barry A."/>
            <person name="Bayul T."/>
            <person name="Blitshsteyn B."/>
            <person name="Bloom T."/>
            <person name="Blye J."/>
            <person name="Boguslavskiy L."/>
            <person name="Borowsky M."/>
            <person name="Boukhgalter B."/>
            <person name="Brunache A."/>
            <person name="Butler J."/>
            <person name="Calixte N."/>
            <person name="Calvo S."/>
            <person name="Camarata J."/>
            <person name="Campo K."/>
            <person name="Chang J."/>
            <person name="Cheshatsang Y."/>
            <person name="Citroen M."/>
            <person name="Collymore A."/>
            <person name="Considine T."/>
            <person name="Cook A."/>
            <person name="Cooke P."/>
            <person name="Corum B."/>
            <person name="Cuomo C."/>
            <person name="David R."/>
            <person name="Dawoe T."/>
            <person name="Degray S."/>
            <person name="Dodge S."/>
            <person name="Dooley K."/>
            <person name="Dorje P."/>
            <person name="Dorjee K."/>
            <person name="Dorris L."/>
            <person name="Duffey N."/>
            <person name="Dupes A."/>
            <person name="Elkins T."/>
            <person name="Engels R."/>
            <person name="Erickson J."/>
            <person name="Farina A."/>
            <person name="Faro S."/>
            <person name="Ferreira P."/>
            <person name="Fischer H."/>
            <person name="Fitzgerald M."/>
            <person name="Foley K."/>
            <person name="Gage D."/>
            <person name="Galagan J."/>
            <person name="Gearin G."/>
            <person name="Gnerre S."/>
            <person name="Gnirke A."/>
            <person name="Goyette A."/>
            <person name="Graham J."/>
            <person name="Grandbois E."/>
            <person name="Gyaltsen K."/>
            <person name="Hafez N."/>
            <person name="Hagopian D."/>
            <person name="Hagos B."/>
            <person name="Hall J."/>
            <person name="Hatcher B."/>
            <person name="Heller A."/>
            <person name="Higgins H."/>
            <person name="Honan T."/>
            <person name="Horn A."/>
            <person name="Houde N."/>
            <person name="Hughes L."/>
            <person name="Hulme W."/>
            <person name="Husby E."/>
            <person name="Iliev I."/>
            <person name="Jaffe D."/>
            <person name="Jones C."/>
            <person name="Kamal M."/>
            <person name="Kamat A."/>
            <person name="Kamvysselis M."/>
            <person name="Karlsson E."/>
            <person name="Kells C."/>
            <person name="Kieu A."/>
            <person name="Kisner P."/>
            <person name="Kodira C."/>
            <person name="Kulbokas E."/>
            <person name="Labutti K."/>
            <person name="Lama D."/>
            <person name="Landers T."/>
            <person name="Leger J."/>
            <person name="Levine S."/>
            <person name="Lewis D."/>
            <person name="Lewis T."/>
            <person name="Lindblad-toh K."/>
            <person name="Liu X."/>
            <person name="Lokyitsang T."/>
            <person name="Lokyitsang Y."/>
            <person name="Lucien O."/>
            <person name="Lui A."/>
            <person name="Ma L.J."/>
            <person name="Mabbitt R."/>
            <person name="Macdonald J."/>
            <person name="Maclean C."/>
            <person name="Major J."/>
            <person name="Manning J."/>
            <person name="Marabella R."/>
            <person name="Maru K."/>
            <person name="Matthews C."/>
            <person name="Mauceli E."/>
            <person name="Mccarthy M."/>
            <person name="Mcdonough S."/>
            <person name="Mcghee T."/>
            <person name="Meldrim J."/>
            <person name="Meneus L."/>
            <person name="Mesirov J."/>
            <person name="Mihalev A."/>
            <person name="Mihova T."/>
            <person name="Mikkelsen T."/>
            <person name="Mlenga V."/>
            <person name="Moru K."/>
            <person name="Mozes J."/>
            <person name="Mulrain L."/>
            <person name="Munson G."/>
            <person name="Naylor J."/>
            <person name="Newes C."/>
            <person name="Nguyen C."/>
            <person name="Nguyen N."/>
            <person name="Nguyen T."/>
            <person name="Nicol R."/>
            <person name="Nielsen C."/>
            <person name="Nizzari M."/>
            <person name="Norbu C."/>
            <person name="Norbu N."/>
            <person name="O'donnell P."/>
            <person name="Okoawo O."/>
            <person name="O'leary S."/>
            <person name="Omotosho B."/>
            <person name="O'neill K."/>
            <person name="Osman S."/>
            <person name="Parker S."/>
            <person name="Perrin D."/>
            <person name="Phunkhang P."/>
            <person name="Piqani B."/>
            <person name="Purcell S."/>
            <person name="Rachupka T."/>
            <person name="Ramasamy U."/>
            <person name="Rameau R."/>
            <person name="Ray V."/>
            <person name="Raymond C."/>
            <person name="Retta R."/>
            <person name="Richardson S."/>
            <person name="Rise C."/>
            <person name="Rodriguez J."/>
            <person name="Rogers J."/>
            <person name="Rogov P."/>
            <person name="Rutman M."/>
            <person name="Schupbach R."/>
            <person name="Seaman C."/>
            <person name="Settipalli S."/>
            <person name="Sharpe T."/>
            <person name="Sheridan J."/>
            <person name="Sherpa N."/>
            <person name="Shi J."/>
            <person name="Smirnov S."/>
            <person name="Smith C."/>
            <person name="Sougnez C."/>
            <person name="Spencer B."/>
            <person name="Stalker J."/>
            <person name="Stange-thomann N."/>
            <person name="Stavropoulos S."/>
            <person name="Stetson K."/>
            <person name="Stone C."/>
            <person name="Stone S."/>
            <person name="Stubbs M."/>
            <person name="Talamas J."/>
            <person name="Tchuinga P."/>
            <person name="Tenzing P."/>
            <person name="Tesfaye S."/>
            <person name="Theodore J."/>
            <person name="Thoulutsang Y."/>
            <person name="Topham K."/>
            <person name="Towey S."/>
            <person name="Tsamla T."/>
            <person name="Tsomo N."/>
            <person name="Vallee D."/>
            <person name="Vassiliev H."/>
            <person name="Venkataraman V."/>
            <person name="Vinson J."/>
            <person name="Vo A."/>
            <person name="Wade C."/>
            <person name="Wang S."/>
            <person name="Wangchuk T."/>
            <person name="Wangdi T."/>
            <person name="Whittaker C."/>
            <person name="Wilkinson J."/>
            <person name="Wu Y."/>
            <person name="Wyman D."/>
            <person name="Yadav S."/>
            <person name="Yang S."/>
            <person name="Yang X."/>
            <person name="Yeager S."/>
            <person name="Yee E."/>
            <person name="Young G."/>
            <person name="Zainoun J."/>
            <person name="Zembeck L."/>
            <person name="Zimmer A."/>
            <person name="Zody M."/>
            <person name="Lander E."/>
        </authorList>
    </citation>
    <scope>NUCLEOTIDE SEQUENCE [LARGE SCALE GENOMIC DNA]</scope>
</reference>
<protein>
    <recommendedName>
        <fullName evidence="6">Probable imidazolonepropionase</fullName>
        <ecNumber evidence="5">3.5.2.7</ecNumber>
    </recommendedName>
    <alternativeName>
        <fullName evidence="12">Amidohydrolase domain-containing protein 1</fullName>
    </alternativeName>
</protein>
<keyword evidence="11" id="KW-0408">Iron</keyword>
<comment type="cofactor">
    <cofactor evidence="2">
        <name>Fe(3+)</name>
        <dbReference type="ChEBI" id="CHEBI:29034"/>
    </cofactor>
</comment>
<dbReference type="AlphaFoldDB" id="H2ZCE3"/>
<dbReference type="PANTHER" id="PTHR42752:SF1">
    <property type="entry name" value="IMIDAZOLONEPROPIONASE-RELATED"/>
    <property type="match status" value="1"/>
</dbReference>
<evidence type="ECO:0000256" key="7">
    <source>
        <dbReference type="ARBA" id="ARBA00022723"/>
    </source>
</evidence>
<sequence>MMESGKLLITGVKQIVQVCNQGERVLVGSAMHTVAVMESNNVTQGYSIVIDHEGNIAGIDTDENIRSKFSETKFSEVLDATGCSVIPGLVDAHTHPVWTGDRVHEFAMKLAGSSYMDVHKAGGGIHYTVEHTRAASENQLYQLFKNRLISMIKSGTTLVECKSGYGLDTDSELKMLHVIDQARHDTSVQIDVSSTYCGAHAVPKGSTSEEAVNDVVMNQLPAIKREIDTGKLAVENIDVFCEKGVFDVHQTRKILEEGKKIGLLVNFHGDELTDTGSEEISDVGIKAMSKSQTVAVILPTTAYILRWAIPLIMHLACVNFHMTMPEALSASTINAAAALGMSGTHGSLEIGKRGNLVIINAPR</sequence>
<evidence type="ECO:0000256" key="12">
    <source>
        <dbReference type="ARBA" id="ARBA00030968"/>
    </source>
</evidence>
<dbReference type="UniPathway" id="UPA00379">
    <property type="reaction ID" value="UER00551"/>
</dbReference>
<evidence type="ECO:0000256" key="5">
    <source>
        <dbReference type="ARBA" id="ARBA00012864"/>
    </source>
</evidence>
<dbReference type="GO" id="GO:0019556">
    <property type="term" value="P:L-histidine catabolic process to glutamate and formamide"/>
    <property type="evidence" value="ECO:0007669"/>
    <property type="project" value="UniProtKB-UniPathway"/>
</dbReference>
<evidence type="ECO:0000259" key="13">
    <source>
        <dbReference type="Pfam" id="PF01979"/>
    </source>
</evidence>
<dbReference type="InterPro" id="IPR032466">
    <property type="entry name" value="Metal_Hydrolase"/>
</dbReference>
<dbReference type="Ensembl" id="ENSCSAVT00000015433.1">
    <property type="protein sequence ID" value="ENSCSAVP00000015259.1"/>
    <property type="gene ID" value="ENSCSAVG00000008957.1"/>
</dbReference>
<keyword evidence="10" id="KW-0862">Zinc</keyword>
<evidence type="ECO:0000313" key="14">
    <source>
        <dbReference type="Ensembl" id="ENSCSAVP00000015259.1"/>
    </source>
</evidence>
<keyword evidence="9" id="KW-0369">Histidine metabolism</keyword>
<dbReference type="GO" id="GO:0050480">
    <property type="term" value="F:imidazolonepropionase activity"/>
    <property type="evidence" value="ECO:0007669"/>
    <property type="project" value="UniProtKB-EC"/>
</dbReference>
<dbReference type="Gene3D" id="3.20.20.140">
    <property type="entry name" value="Metal-dependent hydrolases"/>
    <property type="match status" value="2"/>
</dbReference>
<feature type="domain" description="Amidohydrolase-related" evidence="13">
    <location>
        <begin position="318"/>
        <end position="359"/>
    </location>
</feature>
<name>H2ZCE3_CIOSA</name>
<accession>H2ZCE3</accession>
<comment type="pathway">
    <text evidence="3">Amino-acid degradation; L-histidine degradation into L-glutamate; N-formimidoyl-L-glutamate from L-histidine: step 3/3.</text>
</comment>
<evidence type="ECO:0000256" key="8">
    <source>
        <dbReference type="ARBA" id="ARBA00022801"/>
    </source>
</evidence>
<dbReference type="PANTHER" id="PTHR42752">
    <property type="entry name" value="IMIDAZOLONEPROPIONASE"/>
    <property type="match status" value="1"/>
</dbReference>
<reference evidence="14" key="2">
    <citation type="submission" date="2025-08" db="UniProtKB">
        <authorList>
            <consortium name="Ensembl"/>
        </authorList>
    </citation>
    <scope>IDENTIFICATION</scope>
</reference>
<keyword evidence="8" id="KW-0378">Hydrolase</keyword>
<comment type="catalytic activity">
    <reaction evidence="1">
        <text>4-imidazolone-5-propanoate + H2O = N-formimidoyl-L-glutamate</text>
        <dbReference type="Rhea" id="RHEA:23660"/>
        <dbReference type="ChEBI" id="CHEBI:15377"/>
        <dbReference type="ChEBI" id="CHEBI:58928"/>
        <dbReference type="ChEBI" id="CHEBI:77893"/>
        <dbReference type="EC" id="3.5.2.7"/>
    </reaction>
</comment>
<dbReference type="Pfam" id="PF01979">
    <property type="entry name" value="Amidohydro_1"/>
    <property type="match status" value="1"/>
</dbReference>
<evidence type="ECO:0000256" key="11">
    <source>
        <dbReference type="ARBA" id="ARBA00023004"/>
    </source>
</evidence>
<evidence type="ECO:0000256" key="1">
    <source>
        <dbReference type="ARBA" id="ARBA00000853"/>
    </source>
</evidence>
<dbReference type="InterPro" id="IPR011059">
    <property type="entry name" value="Metal-dep_hydrolase_composite"/>
</dbReference>
<proteinExistence type="inferred from homology"/>
<dbReference type="InterPro" id="IPR006680">
    <property type="entry name" value="Amidohydro-rel"/>
</dbReference>
<dbReference type="EC" id="3.5.2.7" evidence="5"/>
<dbReference type="InterPro" id="IPR005920">
    <property type="entry name" value="HutI"/>
</dbReference>
<dbReference type="Proteomes" id="UP000007875">
    <property type="component" value="Unassembled WGS sequence"/>
</dbReference>
<evidence type="ECO:0000256" key="10">
    <source>
        <dbReference type="ARBA" id="ARBA00022833"/>
    </source>
</evidence>
<keyword evidence="15" id="KW-1185">Reference proteome</keyword>
<dbReference type="GO" id="GO:0005737">
    <property type="term" value="C:cytoplasm"/>
    <property type="evidence" value="ECO:0007669"/>
    <property type="project" value="InterPro"/>
</dbReference>
<dbReference type="GO" id="GO:0019557">
    <property type="term" value="P:L-histidine catabolic process to glutamate and formate"/>
    <property type="evidence" value="ECO:0007669"/>
    <property type="project" value="UniProtKB-UniPathway"/>
</dbReference>
<dbReference type="SUPFAM" id="SSF51556">
    <property type="entry name" value="Metallo-dependent hydrolases"/>
    <property type="match status" value="1"/>
</dbReference>
<evidence type="ECO:0000256" key="4">
    <source>
        <dbReference type="ARBA" id="ARBA00008002"/>
    </source>
</evidence>